<dbReference type="PANTHER" id="PTHR43392:SF2">
    <property type="entry name" value="AAA-TYPE ATPASE FAMILY PROTEIN _ ANKYRIN REPEAT FAMILY PROTEIN"/>
    <property type="match status" value="1"/>
</dbReference>
<evidence type="ECO:0000256" key="1">
    <source>
        <dbReference type="ARBA" id="ARBA00010378"/>
    </source>
</evidence>
<dbReference type="SUPFAM" id="SSF52540">
    <property type="entry name" value="P-loop containing nucleoside triphosphate hydrolases"/>
    <property type="match status" value="1"/>
</dbReference>
<keyword evidence="2" id="KW-0547">Nucleotide-binding</keyword>
<comment type="similarity">
    <text evidence="1">Belongs to the CbxX/CfxQ family.</text>
</comment>
<dbReference type="SMART" id="SM00382">
    <property type="entry name" value="AAA"/>
    <property type="match status" value="1"/>
</dbReference>
<organism evidence="5 6">
    <name type="scientific">Pseudocercospora eumusae</name>
    <dbReference type="NCBI Taxonomy" id="321146"/>
    <lineage>
        <taxon>Eukaryota</taxon>
        <taxon>Fungi</taxon>
        <taxon>Dikarya</taxon>
        <taxon>Ascomycota</taxon>
        <taxon>Pezizomycotina</taxon>
        <taxon>Dothideomycetes</taxon>
        <taxon>Dothideomycetidae</taxon>
        <taxon>Mycosphaerellales</taxon>
        <taxon>Mycosphaerellaceae</taxon>
        <taxon>Pseudocercospora</taxon>
    </lineage>
</organism>
<protein>
    <recommendedName>
        <fullName evidence="4">AAA+ ATPase domain-containing protein</fullName>
    </recommendedName>
</protein>
<dbReference type="InterPro" id="IPR050773">
    <property type="entry name" value="CbxX/CfxQ_RuBisCO_ESX"/>
</dbReference>
<dbReference type="Pfam" id="PF00004">
    <property type="entry name" value="AAA"/>
    <property type="match status" value="1"/>
</dbReference>
<dbReference type="GO" id="GO:0016887">
    <property type="term" value="F:ATP hydrolysis activity"/>
    <property type="evidence" value="ECO:0007669"/>
    <property type="project" value="InterPro"/>
</dbReference>
<dbReference type="CDD" id="cd00009">
    <property type="entry name" value="AAA"/>
    <property type="match status" value="1"/>
</dbReference>
<dbReference type="PRINTS" id="PR00819">
    <property type="entry name" value="CBXCFQXSUPER"/>
</dbReference>
<evidence type="ECO:0000256" key="3">
    <source>
        <dbReference type="ARBA" id="ARBA00022840"/>
    </source>
</evidence>
<feature type="domain" description="AAA+ ATPase" evidence="4">
    <location>
        <begin position="12"/>
        <end position="145"/>
    </location>
</feature>
<keyword evidence="3" id="KW-0067">ATP-binding</keyword>
<dbReference type="InterPro" id="IPR003593">
    <property type="entry name" value="AAA+_ATPase"/>
</dbReference>
<dbReference type="FunFam" id="3.40.50.300:FF:000216">
    <property type="entry name" value="Type VII secretion ATPase EccA"/>
    <property type="match status" value="1"/>
</dbReference>
<evidence type="ECO:0000313" key="5">
    <source>
        <dbReference type="EMBL" id="KXT07703.1"/>
    </source>
</evidence>
<dbReference type="GO" id="GO:0005524">
    <property type="term" value="F:ATP binding"/>
    <property type="evidence" value="ECO:0007669"/>
    <property type="project" value="UniProtKB-KW"/>
</dbReference>
<evidence type="ECO:0000256" key="2">
    <source>
        <dbReference type="ARBA" id="ARBA00022741"/>
    </source>
</evidence>
<gene>
    <name evidence="5" type="ORF">AC578_10169</name>
</gene>
<dbReference type="PANTHER" id="PTHR43392">
    <property type="entry name" value="AAA-TYPE ATPASE FAMILY PROTEIN / ANKYRIN REPEAT FAMILY PROTEIN"/>
    <property type="match status" value="1"/>
</dbReference>
<dbReference type="InterPro" id="IPR000641">
    <property type="entry name" value="CbxX/CfxQ"/>
</dbReference>
<dbReference type="InterPro" id="IPR003959">
    <property type="entry name" value="ATPase_AAA_core"/>
</dbReference>
<dbReference type="OrthoDB" id="2423195at2759"/>
<keyword evidence="6" id="KW-1185">Reference proteome</keyword>
<dbReference type="STRING" id="321146.A0A139HZ89"/>
<dbReference type="AlphaFoldDB" id="A0A139HZ89"/>
<proteinExistence type="inferred from homology"/>
<dbReference type="InterPro" id="IPR027417">
    <property type="entry name" value="P-loop_NTPase"/>
</dbReference>
<sequence>MKARTLNLREHVPYNFVFCGPPSSSKTTTARKMGRIYRDLGILATDEVLEKSASDLVGQYVGHTGDKTKKLLESALSKVLLIDEAYRLAKGDFAKEATDELVDLLTKPQFARKLIVILAGYDHDIERLMATNPSLTSRFPEKIPFQGLSLESCATLLTLRLAREKYLDVTSL</sequence>
<accession>A0A139HZ89</accession>
<comment type="caution">
    <text evidence="5">The sequence shown here is derived from an EMBL/GenBank/DDBJ whole genome shotgun (WGS) entry which is preliminary data.</text>
</comment>
<dbReference type="Proteomes" id="UP000070133">
    <property type="component" value="Unassembled WGS sequence"/>
</dbReference>
<dbReference type="EMBL" id="LFZN01000001">
    <property type="protein sequence ID" value="KXT07703.1"/>
    <property type="molecule type" value="Genomic_DNA"/>
</dbReference>
<reference evidence="5 6" key="1">
    <citation type="submission" date="2015-07" db="EMBL/GenBank/DDBJ databases">
        <title>Comparative genomics of the Sigatoka disease complex on banana suggests a link between parallel evolutionary changes in Pseudocercospora fijiensis and Pseudocercospora eumusae and increased virulence on the banana host.</title>
        <authorList>
            <person name="Chang T.-C."/>
            <person name="Salvucci A."/>
            <person name="Crous P.W."/>
            <person name="Stergiopoulos I."/>
        </authorList>
    </citation>
    <scope>NUCLEOTIDE SEQUENCE [LARGE SCALE GENOMIC DNA]</scope>
    <source>
        <strain evidence="5 6">CBS 114824</strain>
    </source>
</reference>
<dbReference type="Gene3D" id="3.40.50.300">
    <property type="entry name" value="P-loop containing nucleotide triphosphate hydrolases"/>
    <property type="match status" value="1"/>
</dbReference>
<name>A0A139HZ89_9PEZI</name>
<evidence type="ECO:0000313" key="6">
    <source>
        <dbReference type="Proteomes" id="UP000070133"/>
    </source>
</evidence>
<evidence type="ECO:0000259" key="4">
    <source>
        <dbReference type="SMART" id="SM00382"/>
    </source>
</evidence>